<dbReference type="PANTHER" id="PTHR31450:SF3">
    <property type="entry name" value="TYPE III ENDOSOME MEMBRANE PROTEIN TEMP"/>
    <property type="match status" value="1"/>
</dbReference>
<dbReference type="CTD" id="103174621"/>
<feature type="signal peptide" evidence="2">
    <location>
        <begin position="1"/>
        <end position="21"/>
    </location>
</feature>
<dbReference type="RefSeq" id="XP_034270718.1">
    <property type="nucleotide sequence ID" value="XM_034414827.1"/>
</dbReference>
<evidence type="ECO:0000256" key="1">
    <source>
        <dbReference type="SAM" id="Phobius"/>
    </source>
</evidence>
<dbReference type="PANTHER" id="PTHR31450">
    <property type="entry name" value="LEUCINE-RICH REPEAT-CONTAINING PROTEIN 19 LRRC19 FAMILY MEMBER"/>
    <property type="match status" value="1"/>
</dbReference>
<name>A0A6P9BKU2_PANGU</name>
<evidence type="ECO:0000313" key="4">
    <source>
        <dbReference type="RefSeq" id="XP_034270718.1"/>
    </source>
</evidence>
<evidence type="ECO:0000313" key="3">
    <source>
        <dbReference type="Proteomes" id="UP001652622"/>
    </source>
</evidence>
<feature type="transmembrane region" description="Helical" evidence="1">
    <location>
        <begin position="104"/>
        <end position="125"/>
    </location>
</feature>
<gene>
    <name evidence="4 5" type="primary">CUNH1orf210</name>
</gene>
<dbReference type="Pfam" id="PF15176">
    <property type="entry name" value="LRR19-TM"/>
    <property type="match status" value="1"/>
</dbReference>
<dbReference type="GeneID" id="117664080"/>
<dbReference type="KEGG" id="pgut:117664080"/>
<feature type="chain" id="PRO_5044655053" evidence="2">
    <location>
        <begin position="22"/>
        <end position="213"/>
    </location>
</feature>
<evidence type="ECO:0000256" key="2">
    <source>
        <dbReference type="SAM" id="SignalP"/>
    </source>
</evidence>
<keyword evidence="1" id="KW-0472">Membrane</keyword>
<sequence>MKNIWYLWISSILLPWSEISGHPCNIDKMGNPSVCSDSLTPFQQAVPEKEELHTQEIRTSDYETVSHRRKLHFLHIVATKKPSPLENATAAITTPSTVTAGKNWIYFAGFVLLAIIISLLIALIVKCKLLQKKHASYHHQRLSDSRSVGSSHIEEGDMDMMYGRNQPISGASECYPEDDDGFIEDNYIVPNQDLKEEEEDLELEPHFKVGRSF</sequence>
<keyword evidence="1" id="KW-0812">Transmembrane</keyword>
<dbReference type="Proteomes" id="UP001652622">
    <property type="component" value="Unplaced"/>
</dbReference>
<keyword evidence="2" id="KW-0732">Signal</keyword>
<accession>A0A6P9BKU2</accession>
<evidence type="ECO:0000313" key="5">
    <source>
        <dbReference type="RefSeq" id="XP_034270719.1"/>
    </source>
</evidence>
<organism evidence="3 5">
    <name type="scientific">Pantherophis guttatus</name>
    <name type="common">Corn snake</name>
    <name type="synonym">Elaphe guttata</name>
    <dbReference type="NCBI Taxonomy" id="94885"/>
    <lineage>
        <taxon>Eukaryota</taxon>
        <taxon>Metazoa</taxon>
        <taxon>Chordata</taxon>
        <taxon>Craniata</taxon>
        <taxon>Vertebrata</taxon>
        <taxon>Euteleostomi</taxon>
        <taxon>Lepidosauria</taxon>
        <taxon>Squamata</taxon>
        <taxon>Bifurcata</taxon>
        <taxon>Unidentata</taxon>
        <taxon>Episquamata</taxon>
        <taxon>Toxicofera</taxon>
        <taxon>Serpentes</taxon>
        <taxon>Colubroidea</taxon>
        <taxon>Colubridae</taxon>
        <taxon>Colubrinae</taxon>
        <taxon>Pantherophis</taxon>
    </lineage>
</organism>
<dbReference type="RefSeq" id="XP_034270719.1">
    <property type="nucleotide sequence ID" value="XM_034414828.1"/>
</dbReference>
<dbReference type="AlphaFoldDB" id="A0A6P9BKU2"/>
<keyword evidence="3" id="KW-1185">Reference proteome</keyword>
<keyword evidence="1" id="KW-1133">Transmembrane helix</keyword>
<protein>
    <submittedName>
        <fullName evidence="4 5">Type III endosome membrane protein TEMP isoform X1</fullName>
    </submittedName>
</protein>
<reference evidence="4 5" key="1">
    <citation type="submission" date="2025-04" db="UniProtKB">
        <authorList>
            <consortium name="RefSeq"/>
        </authorList>
    </citation>
    <scope>IDENTIFICATION</scope>
    <source>
        <tissue evidence="4 5">Blood</tissue>
    </source>
</reference>
<proteinExistence type="predicted"/>